<dbReference type="AlphaFoldDB" id="A0A1M7PX62"/>
<dbReference type="OrthoDB" id="1523452at2"/>
<gene>
    <name evidence="1" type="ORF">SAMN04488057_111130</name>
</gene>
<accession>A0A1M7PX62</accession>
<name>A0A1M7PX62_9BACT</name>
<dbReference type="InterPro" id="IPR014985">
    <property type="entry name" value="WbqC"/>
</dbReference>
<reference evidence="1 2" key="1">
    <citation type="submission" date="2016-11" db="EMBL/GenBank/DDBJ databases">
        <authorList>
            <person name="Jaros S."/>
            <person name="Januszkiewicz K."/>
            <person name="Wedrychowicz H."/>
        </authorList>
    </citation>
    <scope>NUCLEOTIDE SEQUENCE [LARGE SCALE GENOMIC DNA]</scope>
    <source>
        <strain evidence="1 2">CGMCC 1.6102</strain>
    </source>
</reference>
<dbReference type="STRING" id="388280.SAMN04488057_111130"/>
<proteinExistence type="predicted"/>
<dbReference type="RefSeq" id="WP_073095999.1">
    <property type="nucleotide sequence ID" value="NZ_FRCY01000011.1"/>
</dbReference>
<dbReference type="Proteomes" id="UP000184513">
    <property type="component" value="Unassembled WGS sequence"/>
</dbReference>
<evidence type="ECO:0000313" key="1">
    <source>
        <dbReference type="EMBL" id="SHN22304.1"/>
    </source>
</evidence>
<dbReference type="EMBL" id="FRCY01000011">
    <property type="protein sequence ID" value="SHN22304.1"/>
    <property type="molecule type" value="Genomic_DNA"/>
</dbReference>
<dbReference type="Pfam" id="PF08889">
    <property type="entry name" value="WbqC"/>
    <property type="match status" value="2"/>
</dbReference>
<protein>
    <submittedName>
        <fullName evidence="1">WbqC-like protein family protein</fullName>
    </submittedName>
</protein>
<evidence type="ECO:0000313" key="2">
    <source>
        <dbReference type="Proteomes" id="UP000184513"/>
    </source>
</evidence>
<sequence length="211" mass="24494">MNSTFPAVISDSLYLPPLSYFVAIKACKEIVIPASEPVIRQSYANKAEVLLANKKEVLSVPVFGIRKRLQIKELKIDYQQKWLNVHLRGIQSAYGKAPFFEYFYSDLEHVYLQKQAFLIDLNRELLTVCLKSLGWDVRLRVCEKYDKNEASKDIRGLIHPKRLMDRDKIYYPHEYQQIFGANFVPNLSIVDLLFCEGPMAETILNRSEKSN</sequence>
<keyword evidence="2" id="KW-1185">Reference proteome</keyword>
<organism evidence="1 2">
    <name type="scientific">Cyclobacterium lianum</name>
    <dbReference type="NCBI Taxonomy" id="388280"/>
    <lineage>
        <taxon>Bacteria</taxon>
        <taxon>Pseudomonadati</taxon>
        <taxon>Bacteroidota</taxon>
        <taxon>Cytophagia</taxon>
        <taxon>Cytophagales</taxon>
        <taxon>Cyclobacteriaceae</taxon>
        <taxon>Cyclobacterium</taxon>
    </lineage>
</organism>